<reference evidence="1 2" key="1">
    <citation type="submission" date="2016-09" db="EMBL/GenBank/DDBJ databases">
        <title>Streptomyces rubrolavendulae MJM4426 Genome sequencing and assembly.</title>
        <authorList>
            <person name="Kim J.-G."/>
        </authorList>
    </citation>
    <scope>NUCLEOTIDE SEQUENCE [LARGE SCALE GENOMIC DNA]</scope>
    <source>
        <strain evidence="1 2">MJM4426</strain>
    </source>
</reference>
<evidence type="ECO:0008006" key="3">
    <source>
        <dbReference type="Google" id="ProtNLM"/>
    </source>
</evidence>
<protein>
    <recommendedName>
        <fullName evidence="3">Scramblase</fullName>
    </recommendedName>
</protein>
<evidence type="ECO:0000313" key="2">
    <source>
        <dbReference type="Proteomes" id="UP000095349"/>
    </source>
</evidence>
<dbReference type="RefSeq" id="WP_069977114.1">
    <property type="nucleotide sequence ID" value="NZ_CP017316.1"/>
</dbReference>
<proteinExistence type="predicted"/>
<keyword evidence="2" id="KW-1185">Reference proteome</keyword>
<organism evidence="1 2">
    <name type="scientific">Streptomyces rubrolavendulae</name>
    <dbReference type="NCBI Taxonomy" id="285473"/>
    <lineage>
        <taxon>Bacteria</taxon>
        <taxon>Bacillati</taxon>
        <taxon>Actinomycetota</taxon>
        <taxon>Actinomycetes</taxon>
        <taxon>Kitasatosporales</taxon>
        <taxon>Streptomycetaceae</taxon>
        <taxon>Streptomyces</taxon>
    </lineage>
</organism>
<dbReference type="PATRIC" id="fig|285473.5.peg.2783"/>
<dbReference type="EMBL" id="CP017316">
    <property type="protein sequence ID" value="AOT59807.1"/>
    <property type="molecule type" value="Genomic_DNA"/>
</dbReference>
<name>A0A1D8G2Y6_9ACTN</name>
<evidence type="ECO:0000313" key="1">
    <source>
        <dbReference type="EMBL" id="AOT59807.1"/>
    </source>
</evidence>
<dbReference type="OrthoDB" id="572274at2"/>
<dbReference type="Proteomes" id="UP000095349">
    <property type="component" value="Chromosome"/>
</dbReference>
<dbReference type="GeneID" id="33068093"/>
<gene>
    <name evidence="1" type="ORF">A4G23_02662</name>
</gene>
<accession>A0A1D8G2Y6</accession>
<dbReference type="KEGG" id="srn:A4G23_02662"/>
<dbReference type="STRING" id="285473.A4G23_02662"/>
<sequence>MEQLGAHLLTQRIAPLVNRYVVTAPAGGDVLAFAEQKRFALKEELTFWSGEDRARRLGGFKALKVLDLSATYDVTGPDGRPVGFFRRDARASLLRSTWHLVPRGRPPAVGRERSLPVALARRGWQLADTFLPVPVPPMPFVYHFDFVRDGEPVLTVERLWGLRDRYVVHVRDPELDPVLALCTAVGLDALQSR</sequence>
<dbReference type="AlphaFoldDB" id="A0A1D8G2Y6"/>